<dbReference type="AlphaFoldDB" id="A0AAW2ZBK2"/>
<reference evidence="2 3" key="1">
    <citation type="submission" date="2024-03" db="EMBL/GenBank/DDBJ databases">
        <title>The Acrasis kona genome and developmental transcriptomes reveal deep origins of eukaryotic multicellular pathways.</title>
        <authorList>
            <person name="Sheikh S."/>
            <person name="Fu C.-J."/>
            <person name="Brown M.W."/>
            <person name="Baldauf S.L."/>
        </authorList>
    </citation>
    <scope>NUCLEOTIDE SEQUENCE [LARGE SCALE GENOMIC DNA]</scope>
    <source>
        <strain evidence="2 3">ATCC MYA-3509</strain>
    </source>
</reference>
<feature type="compositionally biased region" description="Polar residues" evidence="1">
    <location>
        <begin position="13"/>
        <end position="29"/>
    </location>
</feature>
<keyword evidence="3" id="KW-1185">Reference proteome</keyword>
<organism evidence="2 3">
    <name type="scientific">Acrasis kona</name>
    <dbReference type="NCBI Taxonomy" id="1008807"/>
    <lineage>
        <taxon>Eukaryota</taxon>
        <taxon>Discoba</taxon>
        <taxon>Heterolobosea</taxon>
        <taxon>Tetramitia</taxon>
        <taxon>Eutetramitia</taxon>
        <taxon>Acrasidae</taxon>
        <taxon>Acrasis</taxon>
    </lineage>
</organism>
<gene>
    <name evidence="2" type="ORF">AKO1_001044</name>
</gene>
<dbReference type="EMBL" id="JAOPGA020001311">
    <property type="protein sequence ID" value="KAL0487166.1"/>
    <property type="molecule type" value="Genomic_DNA"/>
</dbReference>
<evidence type="ECO:0000313" key="3">
    <source>
        <dbReference type="Proteomes" id="UP001431209"/>
    </source>
</evidence>
<sequence length="372" mass="42503">MPSNIESFKESLRSFNKSTAPKDTSYVRTSSEENDFSLVEFQINKRTSNKKRITNESPTETRERILKKFRSSEDPLVPNSNNEIVATVSEIKQVKEKKHSKQCKNNMETISNFFELGLFNKGRSSSIKNKSNTFVLLEKSKTLGEQDNTPEPEEALVVNQLQDKHDEVQKCPQETTHTEKNVSIAQDGWTCFDGVESYHSKLTQALHPKDGSKNNLTQNAPRSKEFSALCDEIVNRSIFLRNQTLQTQDTMNKAMKAFRNDLKILNSLSRHTQNLVGIQPTRHLHNGYQIQTIADDDIHIYPSDQRNKSNYQIIHEDRLELNIPPVFDTNVSPTMCTFGEYKDKMLCNAFVKGRLTTSSASALLLSPHVLRF</sequence>
<name>A0AAW2ZBK2_9EUKA</name>
<dbReference type="Proteomes" id="UP001431209">
    <property type="component" value="Unassembled WGS sequence"/>
</dbReference>
<accession>A0AAW2ZBK2</accession>
<evidence type="ECO:0000313" key="2">
    <source>
        <dbReference type="EMBL" id="KAL0487166.1"/>
    </source>
</evidence>
<proteinExistence type="predicted"/>
<evidence type="ECO:0000256" key="1">
    <source>
        <dbReference type="SAM" id="MobiDB-lite"/>
    </source>
</evidence>
<feature type="region of interest" description="Disordered" evidence="1">
    <location>
        <begin position="1"/>
        <end position="32"/>
    </location>
</feature>
<comment type="caution">
    <text evidence="2">The sequence shown here is derived from an EMBL/GenBank/DDBJ whole genome shotgun (WGS) entry which is preliminary data.</text>
</comment>
<protein>
    <submittedName>
        <fullName evidence="2">Uncharacterized protein</fullName>
    </submittedName>
</protein>